<evidence type="ECO:0000313" key="1">
    <source>
        <dbReference type="EMBL" id="MFC1848577.1"/>
    </source>
</evidence>
<proteinExistence type="predicted"/>
<comment type="caution">
    <text evidence="1">The sequence shown here is derived from an EMBL/GenBank/DDBJ whole genome shotgun (WGS) entry which is preliminary data.</text>
</comment>
<organism evidence="1 2">
    <name type="scientific">candidate division CSSED10-310 bacterium</name>
    <dbReference type="NCBI Taxonomy" id="2855610"/>
    <lineage>
        <taxon>Bacteria</taxon>
        <taxon>Bacteria division CSSED10-310</taxon>
    </lineage>
</organism>
<name>A0ABV6YQT6_UNCC1</name>
<accession>A0ABV6YQT6</accession>
<dbReference type="EMBL" id="JBHPBY010000001">
    <property type="protein sequence ID" value="MFC1848577.1"/>
    <property type="molecule type" value="Genomic_DNA"/>
</dbReference>
<gene>
    <name evidence="1" type="ORF">ACFL27_00070</name>
</gene>
<evidence type="ECO:0000313" key="2">
    <source>
        <dbReference type="Proteomes" id="UP001594351"/>
    </source>
</evidence>
<sequence>MDNSFVIPQVSISLNEVAQDFETWRKSKPHSKSRIPEKLWEAAVALTATYPVSKVSQILKLNHTELKRRVEQKAVPPCGPSFIPVDLPACSSVRNGQPGSTRPTCLIELESSDGIRFRCTVYGTIPQQLLTFCQTLLLGR</sequence>
<keyword evidence="2" id="KW-1185">Reference proteome</keyword>
<protein>
    <recommendedName>
        <fullName evidence="3">Transposase</fullName>
    </recommendedName>
</protein>
<reference evidence="1 2" key="1">
    <citation type="submission" date="2024-09" db="EMBL/GenBank/DDBJ databases">
        <title>Laminarin stimulates single cell rates of sulfate reduction while oxygen inhibits transcriptomic activity in coastal marine sediment.</title>
        <authorList>
            <person name="Lindsay M."/>
            <person name="Orcutt B."/>
            <person name="Emerson D."/>
            <person name="Stepanauskas R."/>
            <person name="D'Angelo T."/>
        </authorList>
    </citation>
    <scope>NUCLEOTIDE SEQUENCE [LARGE SCALE GENOMIC DNA]</scope>
    <source>
        <strain evidence="1">SAG AM-311-K15</strain>
    </source>
</reference>
<dbReference type="Proteomes" id="UP001594351">
    <property type="component" value="Unassembled WGS sequence"/>
</dbReference>
<evidence type="ECO:0008006" key="3">
    <source>
        <dbReference type="Google" id="ProtNLM"/>
    </source>
</evidence>